<comment type="caution">
    <text evidence="3">The sequence shown here is derived from an EMBL/GenBank/DDBJ whole genome shotgun (WGS) entry which is preliminary data.</text>
</comment>
<dbReference type="Proteomes" id="UP000549911">
    <property type="component" value="Unassembled WGS sequence"/>
</dbReference>
<feature type="transmembrane region" description="Helical" evidence="2">
    <location>
        <begin position="393"/>
        <end position="415"/>
    </location>
</feature>
<proteinExistence type="predicted"/>
<evidence type="ECO:0000256" key="2">
    <source>
        <dbReference type="SAM" id="Phobius"/>
    </source>
</evidence>
<reference evidence="3 4" key="1">
    <citation type="submission" date="2020-07" db="EMBL/GenBank/DDBJ databases">
        <authorList>
            <person name="Partida-Martinez L."/>
            <person name="Huntemann M."/>
            <person name="Clum A."/>
            <person name="Wang J."/>
            <person name="Palaniappan K."/>
            <person name="Ritter S."/>
            <person name="Chen I.-M."/>
            <person name="Stamatis D."/>
            <person name="Reddy T."/>
            <person name="O'Malley R."/>
            <person name="Daum C."/>
            <person name="Shapiro N."/>
            <person name="Ivanova N."/>
            <person name="Kyrpides N."/>
            <person name="Woyke T."/>
        </authorList>
    </citation>
    <scope>NUCLEOTIDE SEQUENCE [LARGE SCALE GENOMIC DNA]</scope>
    <source>
        <strain evidence="3 4">AT2.17</strain>
    </source>
</reference>
<feature type="transmembrane region" description="Helical" evidence="2">
    <location>
        <begin position="37"/>
        <end position="58"/>
    </location>
</feature>
<keyword evidence="2" id="KW-0472">Membrane</keyword>
<dbReference type="SUPFAM" id="SSF82171">
    <property type="entry name" value="DPP6 N-terminal domain-like"/>
    <property type="match status" value="1"/>
</dbReference>
<evidence type="ECO:0000313" key="3">
    <source>
        <dbReference type="EMBL" id="NYE36042.1"/>
    </source>
</evidence>
<keyword evidence="2" id="KW-1133">Transmembrane helix</keyword>
<dbReference type="RefSeq" id="WP_179618628.1">
    <property type="nucleotide sequence ID" value="NZ_JACCBW010000001.1"/>
</dbReference>
<dbReference type="InterPro" id="IPR011042">
    <property type="entry name" value="6-blade_b-propeller_TolB-like"/>
</dbReference>
<keyword evidence="2" id="KW-0812">Transmembrane</keyword>
<feature type="region of interest" description="Disordered" evidence="1">
    <location>
        <begin position="66"/>
        <end position="85"/>
    </location>
</feature>
<accession>A0A7Y9KS45</accession>
<keyword evidence="4" id="KW-1185">Reference proteome</keyword>
<dbReference type="EMBL" id="JACCBW010000001">
    <property type="protein sequence ID" value="NYE36042.1"/>
    <property type="molecule type" value="Genomic_DNA"/>
</dbReference>
<dbReference type="AlphaFoldDB" id="A0A7Y9KS45"/>
<sequence length="420" mass="44350">MTDLRTSLRRVADAVEPLPVADDLWHRAQAARRRGQVLAAAAVLAIIASVTWSAVLLGTDDREARTASQEVPGGAIPSRIEDPGDLPATDDLAVGRASVAFVNRDGDPVVLTATDGVPHRLALPDWDRSRRALALTPDGTALAYQRTRGEDTVLVRVDLGSGRERVLFSQPGDSLTYDSLAWSSDGTRLSWSASTFGDVPAVGVVEPLLSRSRIVALPYTPTNAVVAPDGTLAISAANGALRLDSRQGGSTRIETQRSAVVAGFSPDGRYVALATGPASASYTLDVRRRVVVEHPFPEGTLGESVVRPVGWLDDRLQLLVVQALDGSGAELVVTTPEVDDTSTWRRSVGSVGGPGVANSLSVAVDLVPDLDGTSSQQLTHDFGEPVAVGQRDISWMIGLGVAAAIALGMALRWLWRRLLG</sequence>
<organism evidence="3 4">
    <name type="scientific">Nocardioides cavernae</name>
    <dbReference type="NCBI Taxonomy" id="1921566"/>
    <lineage>
        <taxon>Bacteria</taxon>
        <taxon>Bacillati</taxon>
        <taxon>Actinomycetota</taxon>
        <taxon>Actinomycetes</taxon>
        <taxon>Propionibacteriales</taxon>
        <taxon>Nocardioidaceae</taxon>
        <taxon>Nocardioides</taxon>
    </lineage>
</organism>
<evidence type="ECO:0000313" key="4">
    <source>
        <dbReference type="Proteomes" id="UP000549911"/>
    </source>
</evidence>
<gene>
    <name evidence="3" type="ORF">F4692_001146</name>
</gene>
<evidence type="ECO:0008006" key="5">
    <source>
        <dbReference type="Google" id="ProtNLM"/>
    </source>
</evidence>
<protein>
    <recommendedName>
        <fullName evidence="5">WD40 repeat domain-containing protein</fullName>
    </recommendedName>
</protein>
<evidence type="ECO:0000256" key="1">
    <source>
        <dbReference type="SAM" id="MobiDB-lite"/>
    </source>
</evidence>
<reference evidence="3 4" key="2">
    <citation type="submission" date="2020-08" db="EMBL/GenBank/DDBJ databases">
        <title>The Agave Microbiome: Exploring the role of microbial communities in plant adaptations to desert environments.</title>
        <authorList>
            <person name="Partida-Martinez L.P."/>
        </authorList>
    </citation>
    <scope>NUCLEOTIDE SEQUENCE [LARGE SCALE GENOMIC DNA]</scope>
    <source>
        <strain evidence="3 4">AT2.17</strain>
    </source>
</reference>
<name>A0A7Y9KS45_9ACTN</name>
<dbReference type="Gene3D" id="2.120.10.30">
    <property type="entry name" value="TolB, C-terminal domain"/>
    <property type="match status" value="1"/>
</dbReference>